<dbReference type="Proteomes" id="UP001604002">
    <property type="component" value="Unassembled WGS sequence"/>
</dbReference>
<keyword evidence="2" id="KW-1277">Toxin-antitoxin system</keyword>
<name>A0ABW6ZYZ1_9HYPH</name>
<reference evidence="3 4" key="1">
    <citation type="submission" date="2024-02" db="EMBL/GenBank/DDBJ databases">
        <title>Expansion and revision of Xanthobacter and proposal of Roseixanthobacter gen. nov.</title>
        <authorList>
            <person name="Soltysiak M.P.M."/>
            <person name="Jalihal A."/>
            <person name="Ory A."/>
            <person name="Chrisophersen C."/>
            <person name="Lee A.D."/>
            <person name="Boulton J."/>
            <person name="Springer M."/>
        </authorList>
    </citation>
    <scope>NUCLEOTIDE SEQUENCE [LARGE SCALE GENOMIC DNA]</scope>
    <source>
        <strain evidence="3 4">23A</strain>
    </source>
</reference>
<protein>
    <submittedName>
        <fullName evidence="3">Type II toxin-antitoxin system RelE/ParE family toxin</fullName>
    </submittedName>
</protein>
<evidence type="ECO:0000256" key="1">
    <source>
        <dbReference type="ARBA" id="ARBA00006226"/>
    </source>
</evidence>
<dbReference type="Gene3D" id="3.30.2310.20">
    <property type="entry name" value="RelE-like"/>
    <property type="match status" value="1"/>
</dbReference>
<evidence type="ECO:0000313" key="4">
    <source>
        <dbReference type="Proteomes" id="UP001604002"/>
    </source>
</evidence>
<dbReference type="InterPro" id="IPR051803">
    <property type="entry name" value="TA_system_RelE-like_toxin"/>
</dbReference>
<dbReference type="Pfam" id="PF05016">
    <property type="entry name" value="ParE_toxin"/>
    <property type="match status" value="1"/>
</dbReference>
<accession>A0ABW6ZYZ1</accession>
<dbReference type="RefSeq" id="WP_393993668.1">
    <property type="nucleotide sequence ID" value="NZ_JBAFVH010000010.1"/>
</dbReference>
<proteinExistence type="inferred from homology"/>
<dbReference type="PANTHER" id="PTHR33755">
    <property type="entry name" value="TOXIN PARE1-RELATED"/>
    <property type="match status" value="1"/>
</dbReference>
<dbReference type="EMBL" id="JBAFVH010000010">
    <property type="protein sequence ID" value="MFG1373984.1"/>
    <property type="molecule type" value="Genomic_DNA"/>
</dbReference>
<dbReference type="PANTHER" id="PTHR33755:SF6">
    <property type="entry name" value="PLASMID STABILIZATION SYSTEM PROTEIN"/>
    <property type="match status" value="1"/>
</dbReference>
<evidence type="ECO:0000256" key="2">
    <source>
        <dbReference type="ARBA" id="ARBA00022649"/>
    </source>
</evidence>
<organism evidence="3 4">
    <name type="scientific">Xanthobacter oligotrophicus</name>
    <dbReference type="NCBI Taxonomy" id="2607286"/>
    <lineage>
        <taxon>Bacteria</taxon>
        <taxon>Pseudomonadati</taxon>
        <taxon>Pseudomonadota</taxon>
        <taxon>Alphaproteobacteria</taxon>
        <taxon>Hyphomicrobiales</taxon>
        <taxon>Xanthobacteraceae</taxon>
        <taxon>Xanthobacter</taxon>
    </lineage>
</organism>
<keyword evidence="4" id="KW-1185">Reference proteome</keyword>
<dbReference type="InterPro" id="IPR007712">
    <property type="entry name" value="RelE/ParE_toxin"/>
</dbReference>
<dbReference type="InterPro" id="IPR035093">
    <property type="entry name" value="RelE/ParE_toxin_dom_sf"/>
</dbReference>
<evidence type="ECO:0000313" key="3">
    <source>
        <dbReference type="EMBL" id="MFG1373984.1"/>
    </source>
</evidence>
<comment type="caution">
    <text evidence="3">The sequence shown here is derived from an EMBL/GenBank/DDBJ whole genome shotgun (WGS) entry which is preliminary data.</text>
</comment>
<comment type="similarity">
    <text evidence="1">Belongs to the RelE toxin family.</text>
</comment>
<gene>
    <name evidence="3" type="ORF">V5F32_17540</name>
</gene>
<sequence>MRLVVTEAAEDDLEGIGDHIAMDSPERALSFVQEIAAHAMRLLNMPKAHLLIPRYEATGIRRCVHGRYLIFYRVDADAVVILRVLHGAMDYEPLLFPE</sequence>